<comment type="caution">
    <text evidence="2">The sequence shown here is derived from an EMBL/GenBank/DDBJ whole genome shotgun (WGS) entry which is preliminary data.</text>
</comment>
<evidence type="ECO:0000256" key="1">
    <source>
        <dbReference type="SAM" id="Phobius"/>
    </source>
</evidence>
<reference evidence="2 3" key="1">
    <citation type="submission" date="2020-08" db="EMBL/GenBank/DDBJ databases">
        <title>Sequencing the genomes of 1000 actinobacteria strains.</title>
        <authorList>
            <person name="Klenk H.-P."/>
        </authorList>
    </citation>
    <scope>NUCLEOTIDE SEQUENCE [LARGE SCALE GENOMIC DNA]</scope>
    <source>
        <strain evidence="2 3">DSM 41654</strain>
    </source>
</reference>
<dbReference type="EMBL" id="JACHJV010000001">
    <property type="protein sequence ID" value="MBB4921576.1"/>
    <property type="molecule type" value="Genomic_DNA"/>
</dbReference>
<proteinExistence type="predicted"/>
<keyword evidence="1" id="KW-0812">Transmembrane</keyword>
<dbReference type="AlphaFoldDB" id="A0A7W7QXE2"/>
<gene>
    <name evidence="2" type="ORF">FHR34_000569</name>
</gene>
<evidence type="ECO:0000313" key="3">
    <source>
        <dbReference type="Proteomes" id="UP000540506"/>
    </source>
</evidence>
<organism evidence="2 3">
    <name type="scientific">Kitasatospora kifunensis</name>
    <name type="common">Streptomyces kifunensis</name>
    <dbReference type="NCBI Taxonomy" id="58351"/>
    <lineage>
        <taxon>Bacteria</taxon>
        <taxon>Bacillati</taxon>
        <taxon>Actinomycetota</taxon>
        <taxon>Actinomycetes</taxon>
        <taxon>Kitasatosporales</taxon>
        <taxon>Streptomycetaceae</taxon>
        <taxon>Kitasatospora</taxon>
    </lineage>
</organism>
<keyword evidence="2" id="KW-0449">Lipoprotein</keyword>
<keyword evidence="1" id="KW-1133">Transmembrane helix</keyword>
<evidence type="ECO:0000313" key="2">
    <source>
        <dbReference type="EMBL" id="MBB4921576.1"/>
    </source>
</evidence>
<dbReference type="Proteomes" id="UP000540506">
    <property type="component" value="Unassembled WGS sequence"/>
</dbReference>
<feature type="transmembrane region" description="Helical" evidence="1">
    <location>
        <begin position="12"/>
        <end position="31"/>
    </location>
</feature>
<name>A0A7W7QXE2_KITKI</name>
<dbReference type="RefSeq" id="WP_184933883.1">
    <property type="nucleotide sequence ID" value="NZ_JACHJV010000001.1"/>
</dbReference>
<keyword evidence="1" id="KW-0472">Membrane</keyword>
<dbReference type="Gene3D" id="3.40.50.2300">
    <property type="match status" value="1"/>
</dbReference>
<keyword evidence="3" id="KW-1185">Reference proteome</keyword>
<accession>A0A7W7QXE2</accession>
<sequence>MPLRIPRRHRARYITGACAGIAAAITAVVLLQPAHHAPAPPKVVANDFSGRATACLATDTTTAGKGDNVTKIWTSMQSAGSRSGKNVQQLIQPATSADQAQPYLAGLISQHCDLIVTVGPAFGQAIPALAKADPAARFTAVDSTITNPPPGVTLLANDQAVSAIGQQVQALQHAAAQHN</sequence>
<protein>
    <submittedName>
        <fullName evidence="2">Basic membrane lipoprotein Med (Substrate-binding protein (PBP1-ABC) superfamily)</fullName>
    </submittedName>
</protein>